<organism evidence="1 2">
    <name type="scientific">Candidatus Rhodobacter oscarellae</name>
    <dbReference type="NCBI Taxonomy" id="1675527"/>
    <lineage>
        <taxon>Bacteria</taxon>
        <taxon>Pseudomonadati</taxon>
        <taxon>Pseudomonadota</taxon>
        <taxon>Alphaproteobacteria</taxon>
        <taxon>Rhodobacterales</taxon>
        <taxon>Rhodobacter group</taxon>
        <taxon>Rhodobacter</taxon>
    </lineage>
</organism>
<name>A0A0J9E0P8_9RHOB</name>
<dbReference type="AlphaFoldDB" id="A0A0J9E0P8"/>
<dbReference type="Proteomes" id="UP000037178">
    <property type="component" value="Unassembled WGS sequence"/>
</dbReference>
<protein>
    <submittedName>
        <fullName evidence="1">Uncharacterized protein</fullName>
    </submittedName>
</protein>
<evidence type="ECO:0000313" key="1">
    <source>
        <dbReference type="EMBL" id="KMW56300.1"/>
    </source>
</evidence>
<dbReference type="EMBL" id="LFTY01000002">
    <property type="protein sequence ID" value="KMW56300.1"/>
    <property type="molecule type" value="Genomic_DNA"/>
</dbReference>
<reference evidence="1 2" key="1">
    <citation type="submission" date="2015-06" db="EMBL/GenBank/DDBJ databases">
        <title>Draft genome sequence of an Alphaproteobacteria species associated to the Mediterranean sponge Oscarella lobularis.</title>
        <authorList>
            <person name="Jourda C."/>
            <person name="Santini S."/>
            <person name="Claverie J.-M."/>
        </authorList>
    </citation>
    <scope>NUCLEOTIDE SEQUENCE [LARGE SCALE GENOMIC DNA]</scope>
    <source>
        <strain evidence="1">IGS</strain>
    </source>
</reference>
<evidence type="ECO:0000313" key="2">
    <source>
        <dbReference type="Proteomes" id="UP000037178"/>
    </source>
</evidence>
<accession>A0A0J9E0P8</accession>
<gene>
    <name evidence="1" type="ORF">AIOL_001252</name>
</gene>
<sequence length="108" mass="11750">MALSFITDGLDRLTPAATSGEGSLPTGIVRVNGVERYFWVECIGSIGRARKLRGQPATVITTDDARQYVFFANARFRPRVLAGLPAGPSPHWQPVSLLLDPMQDKIPA</sequence>
<comment type="caution">
    <text evidence="1">The sequence shown here is derived from an EMBL/GenBank/DDBJ whole genome shotgun (WGS) entry which is preliminary data.</text>
</comment>
<dbReference type="PATRIC" id="fig|1675527.3.peg.1334"/>
<keyword evidence="2" id="KW-1185">Reference proteome</keyword>
<proteinExistence type="predicted"/>